<dbReference type="Proteomes" id="UP000028534">
    <property type="component" value="Unassembled WGS sequence"/>
</dbReference>
<dbReference type="PATRIC" id="fig|13690.10.peg.2799"/>
<keyword evidence="2 3" id="KW-0975">Bacterial flagellum</keyword>
<keyword evidence="3" id="KW-0964">Secreted</keyword>
<dbReference type="SUPFAM" id="SSF64518">
    <property type="entry name" value="Phase 1 flagellin"/>
    <property type="match status" value="1"/>
</dbReference>
<dbReference type="InterPro" id="IPR001029">
    <property type="entry name" value="Flagellin_N"/>
</dbReference>
<keyword evidence="6" id="KW-0969">Cilium</keyword>
<dbReference type="GO" id="GO:0005576">
    <property type="term" value="C:extracellular region"/>
    <property type="evidence" value="ECO:0007669"/>
    <property type="project" value="UniProtKB-SubCell"/>
</dbReference>
<dbReference type="InterPro" id="IPR046358">
    <property type="entry name" value="Flagellin_C"/>
</dbReference>
<evidence type="ECO:0000259" key="5">
    <source>
        <dbReference type="Pfam" id="PF00700"/>
    </source>
</evidence>
<dbReference type="Pfam" id="PF00700">
    <property type="entry name" value="Flagellin_C"/>
    <property type="match status" value="1"/>
</dbReference>
<name>A0A084EK87_SPHYA</name>
<evidence type="ECO:0000256" key="1">
    <source>
        <dbReference type="ARBA" id="ARBA00005709"/>
    </source>
</evidence>
<comment type="caution">
    <text evidence="6">The sequence shown here is derived from an EMBL/GenBank/DDBJ whole genome shotgun (WGS) entry which is preliminary data.</text>
</comment>
<dbReference type="EMBL" id="JGVR01000016">
    <property type="protein sequence ID" value="KEZ18379.1"/>
    <property type="molecule type" value="Genomic_DNA"/>
</dbReference>
<dbReference type="Gene3D" id="6.10.10.10">
    <property type="entry name" value="Flagellar export chaperone, C-terminal domain"/>
    <property type="match status" value="1"/>
</dbReference>
<dbReference type="STRING" id="13690.AX777_00635"/>
<dbReference type="eggNOG" id="COG1344">
    <property type="taxonomic scope" value="Bacteria"/>
</dbReference>
<dbReference type="Pfam" id="PF00669">
    <property type="entry name" value="Flagellin_N"/>
    <property type="match status" value="1"/>
</dbReference>
<comment type="subcellular location">
    <subcellularLocation>
        <location evidence="3">Secreted</location>
    </subcellularLocation>
    <subcellularLocation>
        <location evidence="3">Bacterial flagellum</location>
    </subcellularLocation>
</comment>
<keyword evidence="6" id="KW-0966">Cell projection</keyword>
<dbReference type="InterPro" id="IPR042187">
    <property type="entry name" value="Flagellin_C_sub2"/>
</dbReference>
<dbReference type="Gene3D" id="2.30.220.10">
    <property type="entry name" value="f41 fragment of flagellin, C-terminal domain"/>
    <property type="match status" value="1"/>
</dbReference>
<organism evidence="6 7">
    <name type="scientific">Sphingobium yanoikuyae</name>
    <name type="common">Sphingomonas yanoikuyae</name>
    <dbReference type="NCBI Taxonomy" id="13690"/>
    <lineage>
        <taxon>Bacteria</taxon>
        <taxon>Pseudomonadati</taxon>
        <taxon>Pseudomonadota</taxon>
        <taxon>Alphaproteobacteria</taxon>
        <taxon>Sphingomonadales</taxon>
        <taxon>Sphingomonadaceae</taxon>
        <taxon>Sphingobium</taxon>
    </lineage>
</organism>
<dbReference type="Gene3D" id="6.10.280.190">
    <property type="match status" value="1"/>
</dbReference>
<proteinExistence type="inferred from homology"/>
<gene>
    <name evidence="6" type="ORF">CP98_02726</name>
</gene>
<accession>A0A084EK87</accession>
<comment type="similarity">
    <text evidence="1 3">Belongs to the bacterial flagellin family.</text>
</comment>
<evidence type="ECO:0000313" key="7">
    <source>
        <dbReference type="Proteomes" id="UP000028534"/>
    </source>
</evidence>
<dbReference type="GO" id="GO:0009288">
    <property type="term" value="C:bacterial-type flagellum"/>
    <property type="evidence" value="ECO:0007669"/>
    <property type="project" value="UniProtKB-SubCell"/>
</dbReference>
<evidence type="ECO:0000259" key="4">
    <source>
        <dbReference type="Pfam" id="PF00669"/>
    </source>
</evidence>
<dbReference type="PANTHER" id="PTHR42792:SF2">
    <property type="entry name" value="FLAGELLIN"/>
    <property type="match status" value="1"/>
</dbReference>
<sequence>MSVIGTNSAALRAQRAIEAATKAQGQASEKLSTGKRINSAKDDAAGMAIAQTMTSQLRGMEVAKRNAADAISLTQTAEGILGEVQNSLQRMRELTLQAANGVNRPEDRAALQTEMDQTVAQINALLQNSEFNGVNLFSNTTQGTAARDYNADGDLLDYDGYGYYRDELMHSAGSTVINVQAGANATDNVAITLPTLRSNSDDFTLLGTDLAVNGTMRFVGISNIDLTLDYDVGVAAVHRTNDLGSTGWMDPEGYVAFTDSDYKSYAQIGVTAQQGLAVIDAALAQISTARVNLGAAQSRLESISSQLDTNIVNLTDARSRIEDADFSTESTALAKSQILSQAATAMLAQANARQQDVLKLLE</sequence>
<dbReference type="AlphaFoldDB" id="A0A084EK87"/>
<dbReference type="GO" id="GO:0005198">
    <property type="term" value="F:structural molecule activity"/>
    <property type="evidence" value="ECO:0007669"/>
    <property type="project" value="UniProtKB-UniRule"/>
</dbReference>
<dbReference type="Gene3D" id="2.170.280.10">
    <property type="entry name" value="f41 fragment of flagellin, middle domain"/>
    <property type="match status" value="1"/>
</dbReference>
<dbReference type="PRINTS" id="PR00207">
    <property type="entry name" value="FLAGELLIN"/>
</dbReference>
<feature type="domain" description="Flagellin N-terminal" evidence="4">
    <location>
        <begin position="4"/>
        <end position="140"/>
    </location>
</feature>
<keyword evidence="6" id="KW-0282">Flagellum</keyword>
<comment type="function">
    <text evidence="3">Flagellin is the subunit protein which polymerizes to form the filaments of bacterial flagella.</text>
</comment>
<dbReference type="InterPro" id="IPR001492">
    <property type="entry name" value="Flagellin"/>
</dbReference>
<evidence type="ECO:0000256" key="3">
    <source>
        <dbReference type="RuleBase" id="RU362073"/>
    </source>
</evidence>
<feature type="domain" description="Flagellin C-terminal" evidence="5">
    <location>
        <begin position="277"/>
        <end position="361"/>
    </location>
</feature>
<protein>
    <recommendedName>
        <fullName evidence="3">Flagellin</fullName>
    </recommendedName>
</protein>
<dbReference type="PANTHER" id="PTHR42792">
    <property type="entry name" value="FLAGELLIN"/>
    <property type="match status" value="1"/>
</dbReference>
<evidence type="ECO:0000256" key="2">
    <source>
        <dbReference type="ARBA" id="ARBA00023143"/>
    </source>
</evidence>
<dbReference type="RefSeq" id="WP_037520134.1">
    <property type="nucleotide sequence ID" value="NZ_JGVR01000016.1"/>
</dbReference>
<reference evidence="6 7" key="1">
    <citation type="submission" date="2014-03" db="EMBL/GenBank/DDBJ databases">
        <title>Genome sequence of Sphingobium yanoikuyae B1.</title>
        <authorList>
            <person name="Gan H.M."/>
            <person name="Gan H.Y."/>
            <person name="Savka M.A."/>
        </authorList>
    </citation>
    <scope>NUCLEOTIDE SEQUENCE [LARGE SCALE GENOMIC DNA]</scope>
    <source>
        <strain evidence="6 7">B1</strain>
    </source>
</reference>
<evidence type="ECO:0000313" key="6">
    <source>
        <dbReference type="EMBL" id="KEZ18379.1"/>
    </source>
</evidence>
<dbReference type="Gene3D" id="1.20.1330.10">
    <property type="entry name" value="f41 fragment of flagellin, N-terminal domain"/>
    <property type="match status" value="2"/>
</dbReference>